<dbReference type="InterPro" id="IPR036918">
    <property type="entry name" value="Pyrv_Knase_C_sf"/>
</dbReference>
<dbReference type="GO" id="GO:0004743">
    <property type="term" value="F:pyruvate kinase activity"/>
    <property type="evidence" value="ECO:0007669"/>
    <property type="project" value="UniProtKB-EC"/>
</dbReference>
<dbReference type="InterPro" id="IPR001697">
    <property type="entry name" value="Pyr_Knase"/>
</dbReference>
<accession>A0AAW0IFM3</accession>
<comment type="caution">
    <text evidence="16">The sequence shown here is derived from an EMBL/GenBank/DDBJ whole genome shotgun (WGS) entry which is preliminary data.</text>
</comment>
<dbReference type="EMBL" id="JBBHLL010000139">
    <property type="protein sequence ID" value="KAK7813070.1"/>
    <property type="molecule type" value="Genomic_DNA"/>
</dbReference>
<dbReference type="PRINTS" id="PR01050">
    <property type="entry name" value="PYRUVTKNASE"/>
</dbReference>
<comment type="similarity">
    <text evidence="3 13">Belongs to the pyruvate kinase family.</text>
</comment>
<dbReference type="SUPFAM" id="SSF52935">
    <property type="entry name" value="PK C-terminal domain-like"/>
    <property type="match status" value="1"/>
</dbReference>
<keyword evidence="9" id="KW-0067">ATP-binding</keyword>
<evidence type="ECO:0000256" key="4">
    <source>
        <dbReference type="ARBA" id="ARBA00012142"/>
    </source>
</evidence>
<dbReference type="EC" id="2.7.1.40" evidence="4 13"/>
<keyword evidence="17" id="KW-1185">Reference proteome</keyword>
<dbReference type="InterPro" id="IPR015793">
    <property type="entry name" value="Pyrv_Knase_brl"/>
</dbReference>
<keyword evidence="10 13" id="KW-0460">Magnesium</keyword>
<dbReference type="Proteomes" id="UP001488838">
    <property type="component" value="Unassembled WGS sequence"/>
</dbReference>
<dbReference type="GO" id="GO:0000287">
    <property type="term" value="F:magnesium ion binding"/>
    <property type="evidence" value="ECO:0007669"/>
    <property type="project" value="InterPro"/>
</dbReference>
<keyword evidence="11 13" id="KW-0324">Glycolysis</keyword>
<feature type="region of interest" description="Disordered" evidence="14">
    <location>
        <begin position="1"/>
        <end position="20"/>
    </location>
</feature>
<proteinExistence type="inferred from homology"/>
<evidence type="ECO:0000256" key="14">
    <source>
        <dbReference type="SAM" id="MobiDB-lite"/>
    </source>
</evidence>
<evidence type="ECO:0000256" key="7">
    <source>
        <dbReference type="ARBA" id="ARBA00022741"/>
    </source>
</evidence>
<dbReference type="Gene3D" id="3.20.20.60">
    <property type="entry name" value="Phosphoenolpyruvate-binding domains"/>
    <property type="match status" value="1"/>
</dbReference>
<keyword evidence="7" id="KW-0547">Nucleotide-binding</keyword>
<feature type="domain" description="Pyruvate kinase barrel" evidence="15">
    <location>
        <begin position="1"/>
        <end position="46"/>
    </location>
</feature>
<evidence type="ECO:0000259" key="15">
    <source>
        <dbReference type="Pfam" id="PF00224"/>
    </source>
</evidence>
<evidence type="ECO:0000256" key="10">
    <source>
        <dbReference type="ARBA" id="ARBA00022842"/>
    </source>
</evidence>
<keyword evidence="6" id="KW-0479">Metal-binding</keyword>
<dbReference type="Gene3D" id="3.40.1380.20">
    <property type="entry name" value="Pyruvate kinase, C-terminal domain"/>
    <property type="match status" value="2"/>
</dbReference>
<dbReference type="Pfam" id="PF00224">
    <property type="entry name" value="PK"/>
    <property type="match status" value="1"/>
</dbReference>
<evidence type="ECO:0000256" key="8">
    <source>
        <dbReference type="ARBA" id="ARBA00022777"/>
    </source>
</evidence>
<name>A0AAW0IFM3_MYOGA</name>
<gene>
    <name evidence="16" type="ORF">U0070_021917</name>
</gene>
<evidence type="ECO:0000256" key="2">
    <source>
        <dbReference type="ARBA" id="ARBA00004997"/>
    </source>
</evidence>
<protein>
    <recommendedName>
        <fullName evidence="4 13">Pyruvate kinase</fullName>
        <ecNumber evidence="4 13">2.7.1.40</ecNumber>
    </recommendedName>
</protein>
<dbReference type="InterPro" id="IPR015813">
    <property type="entry name" value="Pyrv/PenolPyrv_kinase-like_dom"/>
</dbReference>
<evidence type="ECO:0000256" key="11">
    <source>
        <dbReference type="ARBA" id="ARBA00023152"/>
    </source>
</evidence>
<keyword evidence="8 13" id="KW-0418">Kinase</keyword>
<dbReference type="PANTHER" id="PTHR11817">
    <property type="entry name" value="PYRUVATE KINASE"/>
    <property type="match status" value="1"/>
</dbReference>
<evidence type="ECO:0000256" key="9">
    <source>
        <dbReference type="ARBA" id="ARBA00022840"/>
    </source>
</evidence>
<evidence type="ECO:0000256" key="6">
    <source>
        <dbReference type="ARBA" id="ARBA00022723"/>
    </source>
</evidence>
<keyword evidence="5 13" id="KW-0808">Transferase</keyword>
<comment type="catalytic activity">
    <reaction evidence="13">
        <text>pyruvate + ATP = phosphoenolpyruvate + ADP + H(+)</text>
        <dbReference type="Rhea" id="RHEA:18157"/>
        <dbReference type="ChEBI" id="CHEBI:15361"/>
        <dbReference type="ChEBI" id="CHEBI:15378"/>
        <dbReference type="ChEBI" id="CHEBI:30616"/>
        <dbReference type="ChEBI" id="CHEBI:58702"/>
        <dbReference type="ChEBI" id="CHEBI:456216"/>
        <dbReference type="EC" id="2.7.1.40"/>
    </reaction>
</comment>
<evidence type="ECO:0000313" key="17">
    <source>
        <dbReference type="Proteomes" id="UP001488838"/>
    </source>
</evidence>
<dbReference type="AlphaFoldDB" id="A0AAW0IFM3"/>
<dbReference type="InterPro" id="IPR040442">
    <property type="entry name" value="Pyrv_kinase-like_dom_sf"/>
</dbReference>
<evidence type="ECO:0000256" key="1">
    <source>
        <dbReference type="ARBA" id="ARBA00001958"/>
    </source>
</evidence>
<dbReference type="GO" id="GO:0030955">
    <property type="term" value="F:potassium ion binding"/>
    <property type="evidence" value="ECO:0007669"/>
    <property type="project" value="InterPro"/>
</dbReference>
<organism evidence="16 17">
    <name type="scientific">Myodes glareolus</name>
    <name type="common">Bank vole</name>
    <name type="synonym">Clethrionomys glareolus</name>
    <dbReference type="NCBI Taxonomy" id="447135"/>
    <lineage>
        <taxon>Eukaryota</taxon>
        <taxon>Metazoa</taxon>
        <taxon>Chordata</taxon>
        <taxon>Craniata</taxon>
        <taxon>Vertebrata</taxon>
        <taxon>Euteleostomi</taxon>
        <taxon>Mammalia</taxon>
        <taxon>Eutheria</taxon>
        <taxon>Euarchontoglires</taxon>
        <taxon>Glires</taxon>
        <taxon>Rodentia</taxon>
        <taxon>Myomorpha</taxon>
        <taxon>Muroidea</taxon>
        <taxon>Cricetidae</taxon>
        <taxon>Arvicolinae</taxon>
        <taxon>Myodes</taxon>
    </lineage>
</organism>
<keyword evidence="12" id="KW-0670">Pyruvate</keyword>
<dbReference type="GO" id="GO:0005524">
    <property type="term" value="F:ATP binding"/>
    <property type="evidence" value="ECO:0007669"/>
    <property type="project" value="UniProtKB-KW"/>
</dbReference>
<dbReference type="GO" id="GO:0016301">
    <property type="term" value="F:kinase activity"/>
    <property type="evidence" value="ECO:0007669"/>
    <property type="project" value="UniProtKB-KW"/>
</dbReference>
<evidence type="ECO:0000256" key="12">
    <source>
        <dbReference type="ARBA" id="ARBA00023317"/>
    </source>
</evidence>
<sequence>MMESMIKKPHPTRAEGSDMANEVLDGADCIKLSGETAKGDHPLEAVGIQHLIAHEAESAIYYLQLFEELRRWHLMPATPQKLLPWVLWRPLSSAAMGPLSCSPSLAGVLTRWPVQDAWAEDVDLRVNLAMNVGKARDFFNKEIVVIVLTGWSPGSDFTNTMRVVPQS</sequence>
<evidence type="ECO:0000256" key="5">
    <source>
        <dbReference type="ARBA" id="ARBA00022679"/>
    </source>
</evidence>
<evidence type="ECO:0000256" key="3">
    <source>
        <dbReference type="ARBA" id="ARBA00008663"/>
    </source>
</evidence>
<comment type="pathway">
    <text evidence="2 13">Carbohydrate degradation; glycolysis; pyruvate from D-glyceraldehyde 3-phosphate: step 5/5.</text>
</comment>
<comment type="cofactor">
    <cofactor evidence="1">
        <name>K(+)</name>
        <dbReference type="ChEBI" id="CHEBI:29103"/>
    </cofactor>
</comment>
<dbReference type="SUPFAM" id="SSF51621">
    <property type="entry name" value="Phosphoenolpyruvate/pyruvate domain"/>
    <property type="match status" value="1"/>
</dbReference>
<evidence type="ECO:0000313" key="16">
    <source>
        <dbReference type="EMBL" id="KAK7813070.1"/>
    </source>
</evidence>
<evidence type="ECO:0000256" key="13">
    <source>
        <dbReference type="RuleBase" id="RU000504"/>
    </source>
</evidence>
<reference evidence="16 17" key="1">
    <citation type="journal article" date="2023" name="bioRxiv">
        <title>Conserved and derived expression patterns and positive selection on dental genes reveal complex evolutionary context of ever-growing rodent molars.</title>
        <authorList>
            <person name="Calamari Z.T."/>
            <person name="Song A."/>
            <person name="Cohen E."/>
            <person name="Akter M."/>
            <person name="Roy R.D."/>
            <person name="Hallikas O."/>
            <person name="Christensen M.M."/>
            <person name="Li P."/>
            <person name="Marangoni P."/>
            <person name="Jernvall J."/>
            <person name="Klein O.D."/>
        </authorList>
    </citation>
    <scope>NUCLEOTIDE SEQUENCE [LARGE SCALE GENOMIC DNA]</scope>
    <source>
        <strain evidence="16">V071</strain>
    </source>
</reference>